<dbReference type="EMBL" id="GL379711">
    <property type="protein sequence ID" value="EFL91196.1"/>
    <property type="molecule type" value="Genomic_DNA"/>
</dbReference>
<dbReference type="PANTHER" id="PTHR14136">
    <property type="entry name" value="BTB_POZ DOMAIN-CONTAINING PROTEIN KCTD9"/>
    <property type="match status" value="1"/>
</dbReference>
<dbReference type="Proteomes" id="UP000005726">
    <property type="component" value="Unassembled WGS sequence"/>
</dbReference>
<accession>E0WUV7</accession>
<sequence length="344" mass="38862">MNQEEKEFALHFANLKGVHFERTDLNGLNLEGVNFNQTSLSKVDFTASRLPSIDHFPQDIRGCIWQGASFEALIDTTPENINRIKQKLANMESIEANDFMQSVKQASFARLIKKINSGYSSLSYYGIRKLTDLNTIFNTQVDQPLCQLNGQSLFLDENRFKSSTVAAFLPNEIWKWDGKLNNNCKYEADEASDIILKYHQLQSAIALPYQSDRILDFNSLSHESKENILLYANLNGANLEGISCQNMDLSSSASFEGALLGNTDFSNTKLPSFDNFLDMEPQRLASCVWKDASCQKPADPKLEDIEKILELLQEVNSKDFTKMILNSLIHHGEGNILKRLLCIA</sequence>
<evidence type="ECO:0008006" key="3">
    <source>
        <dbReference type="Google" id="ProtNLM"/>
    </source>
</evidence>
<protein>
    <recommendedName>
        <fullName evidence="3">Pentapeptide repeat-containing protein</fullName>
    </recommendedName>
</protein>
<dbReference type="AlphaFoldDB" id="E0WUV7"/>
<dbReference type="HOGENOM" id="CLU_805830_0_0_6"/>
<dbReference type="PANTHER" id="PTHR14136:SF17">
    <property type="entry name" value="BTB_POZ DOMAIN-CONTAINING PROTEIN KCTD9"/>
    <property type="match status" value="1"/>
</dbReference>
<gene>
    <name evidence="1" type="ORF">REG_1863</name>
</gene>
<name>E0WUV7_9ENTR</name>
<dbReference type="InterPro" id="IPR001646">
    <property type="entry name" value="5peptide_repeat"/>
</dbReference>
<dbReference type="InterPro" id="IPR051082">
    <property type="entry name" value="Pentapeptide-BTB/POZ_domain"/>
</dbReference>
<evidence type="ECO:0000313" key="1">
    <source>
        <dbReference type="EMBL" id="EFL91196.1"/>
    </source>
</evidence>
<dbReference type="Pfam" id="PF00805">
    <property type="entry name" value="Pentapeptide"/>
    <property type="match status" value="2"/>
</dbReference>
<dbReference type="Gene3D" id="2.160.20.80">
    <property type="entry name" value="E3 ubiquitin-protein ligase SopA"/>
    <property type="match status" value="2"/>
</dbReference>
<proteinExistence type="predicted"/>
<dbReference type="SUPFAM" id="SSF141571">
    <property type="entry name" value="Pentapeptide repeat-like"/>
    <property type="match status" value="1"/>
</dbReference>
<keyword evidence="2" id="KW-1185">Reference proteome</keyword>
<reference evidence="1" key="1">
    <citation type="journal article" date="2009" name="Environ. Microbiol.">
        <title>Dynamics of genome evolution in facultative symbionts of aphids.</title>
        <authorList>
            <person name="Degnan P.H."/>
            <person name="Leonardo T.E."/>
            <person name="Cass B.N."/>
            <person name="Hurwitz B."/>
            <person name="Stern D."/>
            <person name="Gibbs R.A."/>
            <person name="Richards S."/>
            <person name="Moran N.A."/>
        </authorList>
    </citation>
    <scope>NUCLEOTIDE SEQUENCE [LARGE SCALE GENOMIC DNA]</scope>
    <source>
        <strain evidence="1">LSR1</strain>
    </source>
</reference>
<evidence type="ECO:0000313" key="2">
    <source>
        <dbReference type="Proteomes" id="UP000005726"/>
    </source>
</evidence>
<organism evidence="1 2">
    <name type="scientific">Candidatus Regiella insecticola LSR1</name>
    <dbReference type="NCBI Taxonomy" id="663321"/>
    <lineage>
        <taxon>Bacteria</taxon>
        <taxon>Pseudomonadati</taxon>
        <taxon>Pseudomonadota</taxon>
        <taxon>Gammaproteobacteria</taxon>
        <taxon>Enterobacterales</taxon>
        <taxon>Enterobacteriaceae</taxon>
        <taxon>aphid secondary symbionts</taxon>
        <taxon>Candidatus Regiella</taxon>
    </lineage>
</organism>
<dbReference type="RefSeq" id="WP_006705497.1">
    <property type="nucleotide sequence ID" value="NZ_CAWLGB010000123.1"/>
</dbReference>